<name>A0A8H6JLL8_9PEZI</name>
<feature type="transmembrane region" description="Helical" evidence="5">
    <location>
        <begin position="186"/>
        <end position="210"/>
    </location>
</feature>
<comment type="caution">
    <text evidence="7">The sequence shown here is derived from an EMBL/GenBank/DDBJ whole genome shotgun (WGS) entry which is preliminary data.</text>
</comment>
<dbReference type="InterPro" id="IPR050524">
    <property type="entry name" value="APC_YAT"/>
</dbReference>
<organism evidence="7 8">
    <name type="scientific">Colletotrichum sojae</name>
    <dbReference type="NCBI Taxonomy" id="2175907"/>
    <lineage>
        <taxon>Eukaryota</taxon>
        <taxon>Fungi</taxon>
        <taxon>Dikarya</taxon>
        <taxon>Ascomycota</taxon>
        <taxon>Pezizomycotina</taxon>
        <taxon>Sordariomycetes</taxon>
        <taxon>Hypocreomycetidae</taxon>
        <taxon>Glomerellales</taxon>
        <taxon>Glomerellaceae</taxon>
        <taxon>Colletotrichum</taxon>
        <taxon>Colletotrichum orchidearum species complex</taxon>
    </lineage>
</organism>
<evidence type="ECO:0000256" key="1">
    <source>
        <dbReference type="ARBA" id="ARBA00004141"/>
    </source>
</evidence>
<evidence type="ECO:0000256" key="3">
    <source>
        <dbReference type="ARBA" id="ARBA00022989"/>
    </source>
</evidence>
<feature type="domain" description="Amino acid permease/ SLC12A" evidence="6">
    <location>
        <begin position="1"/>
        <end position="195"/>
    </location>
</feature>
<reference evidence="7 8" key="1">
    <citation type="journal article" date="2020" name="Phytopathology">
        <title>Genome Sequence Resources of Colletotrichum truncatum, C. plurivorum, C. musicola, and C. sojae: Four Species Pathogenic to Soybean (Glycine max).</title>
        <authorList>
            <person name="Rogerio F."/>
            <person name="Boufleur T.R."/>
            <person name="Ciampi-Guillardi M."/>
            <person name="Sukno S.A."/>
            <person name="Thon M.R."/>
            <person name="Massola Junior N.S."/>
            <person name="Baroncelli R."/>
        </authorList>
    </citation>
    <scope>NUCLEOTIDE SEQUENCE [LARGE SCALE GENOMIC DNA]</scope>
    <source>
        <strain evidence="7 8">LFN0009</strain>
    </source>
</reference>
<keyword evidence="3 5" id="KW-1133">Transmembrane helix</keyword>
<evidence type="ECO:0000256" key="5">
    <source>
        <dbReference type="SAM" id="Phobius"/>
    </source>
</evidence>
<feature type="transmembrane region" description="Helical" evidence="5">
    <location>
        <begin position="93"/>
        <end position="110"/>
    </location>
</feature>
<feature type="transmembrane region" description="Helical" evidence="5">
    <location>
        <begin position="130"/>
        <end position="151"/>
    </location>
</feature>
<dbReference type="Proteomes" id="UP000652219">
    <property type="component" value="Unassembled WGS sequence"/>
</dbReference>
<protein>
    <submittedName>
        <fullName evidence="7">Proline transporter</fullName>
    </submittedName>
</protein>
<keyword evidence="8" id="KW-1185">Reference proteome</keyword>
<feature type="transmembrane region" description="Helical" evidence="5">
    <location>
        <begin position="326"/>
        <end position="345"/>
    </location>
</feature>
<accession>A0A8H6JLL8</accession>
<dbReference type="PANTHER" id="PTHR43341:SF39">
    <property type="entry name" value="AMINO ACID TRANSPORTER (EUROFUNG)-RELATED"/>
    <property type="match status" value="1"/>
</dbReference>
<evidence type="ECO:0000313" key="7">
    <source>
        <dbReference type="EMBL" id="KAF6814823.1"/>
    </source>
</evidence>
<evidence type="ECO:0000256" key="2">
    <source>
        <dbReference type="ARBA" id="ARBA00022692"/>
    </source>
</evidence>
<proteinExistence type="predicted"/>
<evidence type="ECO:0000313" key="8">
    <source>
        <dbReference type="Proteomes" id="UP000652219"/>
    </source>
</evidence>
<dbReference type="Gene3D" id="1.20.1740.10">
    <property type="entry name" value="Amino acid/polyamine transporter I"/>
    <property type="match status" value="1"/>
</dbReference>
<feature type="transmembrane region" description="Helical" evidence="5">
    <location>
        <begin position="59"/>
        <end position="81"/>
    </location>
</feature>
<evidence type="ECO:0000256" key="4">
    <source>
        <dbReference type="ARBA" id="ARBA00023136"/>
    </source>
</evidence>
<sequence length="403" mass="45432">MVAWLPIRGSIYELAARFVDPALGFAMGWTYFFAGAMLVCTEYSAVATVMGYWNVDVNPAVWIAMAIFVCYFLNMVAVKWYGETGFIMGSTKILLLLGLMMATFITMVGGNPRHDAYGFRNWSNGDFMHAYYAEGSTGIFLSICISVRHAVFTIGGPDIISFAAGEIRDPRRTIPRVAKLVINRILFFYVFGVSWVCVTAVTLISLMSFLVASNESSKVFSWFLHLTTVSLVVNFTAISWVFICWRRALRLQGIQPTRTKKGWLASVLRQKSSNLESSVREAPTIAFPYVAPFTAWTPYVCLVLGSVISLFIGFDVFVPWSTQGFVTSYFGLAWFVGMFAFWKVFKRTSFVDPVAVDIYAGGIKQAIDDECRIWDEGLEDERREEELRKKNVFMRALGKFWGA</sequence>
<feature type="transmembrane region" description="Helical" evidence="5">
    <location>
        <begin position="222"/>
        <end position="245"/>
    </location>
</feature>
<evidence type="ECO:0000259" key="6">
    <source>
        <dbReference type="Pfam" id="PF00324"/>
    </source>
</evidence>
<dbReference type="GO" id="GO:0016020">
    <property type="term" value="C:membrane"/>
    <property type="evidence" value="ECO:0007669"/>
    <property type="project" value="UniProtKB-SubCell"/>
</dbReference>
<gene>
    <name evidence="7" type="ORF">CSOJ01_03834</name>
</gene>
<dbReference type="GO" id="GO:0015171">
    <property type="term" value="F:amino acid transmembrane transporter activity"/>
    <property type="evidence" value="ECO:0007669"/>
    <property type="project" value="TreeGrafter"/>
</dbReference>
<comment type="subcellular location">
    <subcellularLocation>
        <location evidence="1">Membrane</location>
        <topology evidence="1">Multi-pass membrane protein</topology>
    </subcellularLocation>
</comment>
<dbReference type="InterPro" id="IPR004841">
    <property type="entry name" value="AA-permease/SLC12A_dom"/>
</dbReference>
<dbReference type="AlphaFoldDB" id="A0A8H6JLL8"/>
<keyword evidence="2 5" id="KW-0812">Transmembrane</keyword>
<keyword evidence="4 5" id="KW-0472">Membrane</keyword>
<dbReference type="Pfam" id="PF00324">
    <property type="entry name" value="AA_permease"/>
    <property type="match status" value="1"/>
</dbReference>
<feature type="transmembrane region" description="Helical" evidence="5">
    <location>
        <begin position="299"/>
        <end position="320"/>
    </location>
</feature>
<dbReference type="PANTHER" id="PTHR43341">
    <property type="entry name" value="AMINO ACID PERMEASE"/>
    <property type="match status" value="1"/>
</dbReference>
<dbReference type="EMBL" id="WIGN01000040">
    <property type="protein sequence ID" value="KAF6814823.1"/>
    <property type="molecule type" value="Genomic_DNA"/>
</dbReference>